<dbReference type="GO" id="GO:0097078">
    <property type="term" value="C:FAL1-SGD1 complex"/>
    <property type="evidence" value="ECO:0007669"/>
    <property type="project" value="EnsemblFungi"/>
</dbReference>
<dbReference type="GO" id="GO:0032040">
    <property type="term" value="C:small-subunit processome"/>
    <property type="evidence" value="ECO:0007669"/>
    <property type="project" value="EnsemblFungi"/>
</dbReference>
<feature type="compositionally biased region" description="Basic residues" evidence="4">
    <location>
        <begin position="67"/>
        <end position="78"/>
    </location>
</feature>
<feature type="compositionally biased region" description="Acidic residues" evidence="4">
    <location>
        <begin position="194"/>
        <end position="258"/>
    </location>
</feature>
<keyword evidence="3" id="KW-0539">Nucleus</keyword>
<evidence type="ECO:0000313" key="6">
    <source>
        <dbReference type="EMBL" id="ODV79920.1"/>
    </source>
</evidence>
<protein>
    <recommendedName>
        <fullName evidence="5">MI domain-containing protein</fullName>
    </recommendedName>
</protein>
<feature type="compositionally biased region" description="Polar residues" evidence="4">
    <location>
        <begin position="290"/>
        <end position="300"/>
    </location>
</feature>
<feature type="region of interest" description="Disordered" evidence="4">
    <location>
        <begin position="323"/>
        <end position="415"/>
    </location>
</feature>
<feature type="compositionally biased region" description="Acidic residues" evidence="4">
    <location>
        <begin position="344"/>
        <end position="375"/>
    </location>
</feature>
<feature type="domain" description="MI" evidence="5">
    <location>
        <begin position="720"/>
        <end position="857"/>
    </location>
</feature>
<dbReference type="GO" id="GO:0000462">
    <property type="term" value="P:maturation of SSU-rRNA from tricistronic rRNA transcript (SSU-rRNA, 5.8S rRNA, LSU-rRNA)"/>
    <property type="evidence" value="ECO:0007669"/>
    <property type="project" value="EnsemblFungi"/>
</dbReference>
<dbReference type="PANTHER" id="PTHR18034:SF4">
    <property type="entry name" value="NUCLEOLAR MIF4G DOMAIN-CONTAINING PROTEIN 1"/>
    <property type="match status" value="1"/>
</dbReference>
<dbReference type="OrthoDB" id="361797at2759"/>
<dbReference type="InterPro" id="IPR003890">
    <property type="entry name" value="MIF4G-like_typ-3"/>
</dbReference>
<dbReference type="InterPro" id="IPR050781">
    <property type="entry name" value="CWC22_splicing_factor"/>
</dbReference>
<dbReference type="InterPro" id="IPR016024">
    <property type="entry name" value="ARM-type_fold"/>
</dbReference>
<dbReference type="InterPro" id="IPR003891">
    <property type="entry name" value="Initiation_fac_eIF4g_MI"/>
</dbReference>
<comment type="subcellular location">
    <subcellularLocation>
        <location evidence="1">Nucleus</location>
        <location evidence="1">Nucleolus</location>
    </subcellularLocation>
</comment>
<name>A0A1E4SKA2_9ASCO</name>
<evidence type="ECO:0000259" key="5">
    <source>
        <dbReference type="PROSITE" id="PS51366"/>
    </source>
</evidence>
<comment type="similarity">
    <text evidence="2">Belongs to the CWC22 family.</text>
</comment>
<feature type="compositionally biased region" description="Basic and acidic residues" evidence="4">
    <location>
        <begin position="1"/>
        <end position="16"/>
    </location>
</feature>
<gene>
    <name evidence="6" type="ORF">CANTADRAFT_25712</name>
</gene>
<dbReference type="GO" id="GO:0003723">
    <property type="term" value="F:RNA binding"/>
    <property type="evidence" value="ECO:0007669"/>
    <property type="project" value="InterPro"/>
</dbReference>
<feature type="region of interest" description="Disordered" evidence="4">
    <location>
        <begin position="1"/>
        <end position="113"/>
    </location>
</feature>
<feature type="region of interest" description="Disordered" evidence="4">
    <location>
        <begin position="187"/>
        <end position="308"/>
    </location>
</feature>
<dbReference type="EMBL" id="KV453911">
    <property type="protein sequence ID" value="ODV79920.1"/>
    <property type="molecule type" value="Genomic_DNA"/>
</dbReference>
<accession>A0A1E4SKA2</accession>
<dbReference type="STRING" id="984487.A0A1E4SKA2"/>
<dbReference type="AlphaFoldDB" id="A0A1E4SKA2"/>
<evidence type="ECO:0000313" key="7">
    <source>
        <dbReference type="Proteomes" id="UP000094285"/>
    </source>
</evidence>
<dbReference type="PROSITE" id="PS51366">
    <property type="entry name" value="MI"/>
    <property type="match status" value="1"/>
</dbReference>
<dbReference type="GeneID" id="30981648"/>
<dbReference type="GO" id="GO:0006972">
    <property type="term" value="P:hyperosmotic response"/>
    <property type="evidence" value="ECO:0007669"/>
    <property type="project" value="EnsemblFungi"/>
</dbReference>
<dbReference type="Proteomes" id="UP000094285">
    <property type="component" value="Unassembled WGS sequence"/>
</dbReference>
<reference evidence="7" key="1">
    <citation type="submission" date="2016-05" db="EMBL/GenBank/DDBJ databases">
        <title>Comparative genomics of biotechnologically important yeasts.</title>
        <authorList>
            <consortium name="DOE Joint Genome Institute"/>
            <person name="Riley R."/>
            <person name="Haridas S."/>
            <person name="Wolfe K.H."/>
            <person name="Lopes M.R."/>
            <person name="Hittinger C.T."/>
            <person name="Goker M."/>
            <person name="Salamov A."/>
            <person name="Wisecaver J."/>
            <person name="Long T.M."/>
            <person name="Aerts A.L."/>
            <person name="Barry K."/>
            <person name="Choi C."/>
            <person name="Clum A."/>
            <person name="Coughlan A.Y."/>
            <person name="Deshpande S."/>
            <person name="Douglass A.P."/>
            <person name="Hanson S.J."/>
            <person name="Klenk H.-P."/>
            <person name="Labutti K."/>
            <person name="Lapidus A."/>
            <person name="Lindquist E."/>
            <person name="Lipzen A."/>
            <person name="Meier-Kolthoff J.P."/>
            <person name="Ohm R.A."/>
            <person name="Otillar R.P."/>
            <person name="Pangilinan J."/>
            <person name="Peng Y."/>
            <person name="Rokas A."/>
            <person name="Rosa C.A."/>
            <person name="Scheuner C."/>
            <person name="Sibirny A.A."/>
            <person name="Slot J.C."/>
            <person name="Stielow J.B."/>
            <person name="Sun H."/>
            <person name="Kurtzman C.P."/>
            <person name="Blackwell M."/>
            <person name="Grigoriev I.V."/>
            <person name="Jeffries T.W."/>
        </authorList>
    </citation>
    <scope>NUCLEOTIDE SEQUENCE [LARGE SCALE GENOMIC DNA]</scope>
    <source>
        <strain evidence="7">NRRL Y-17324</strain>
    </source>
</reference>
<evidence type="ECO:0000256" key="1">
    <source>
        <dbReference type="ARBA" id="ARBA00004604"/>
    </source>
</evidence>
<dbReference type="SMART" id="SM00544">
    <property type="entry name" value="MA3"/>
    <property type="match status" value="1"/>
</dbReference>
<feature type="compositionally biased region" description="Basic and acidic residues" evidence="4">
    <location>
        <begin position="259"/>
        <end position="289"/>
    </location>
</feature>
<proteinExistence type="inferred from homology"/>
<keyword evidence="7" id="KW-1185">Reference proteome</keyword>
<dbReference type="SMART" id="SM00543">
    <property type="entry name" value="MIF4G"/>
    <property type="match status" value="1"/>
</dbReference>
<organism evidence="6 7">
    <name type="scientific">Suhomyces tanzawaensis NRRL Y-17324</name>
    <dbReference type="NCBI Taxonomy" id="984487"/>
    <lineage>
        <taxon>Eukaryota</taxon>
        <taxon>Fungi</taxon>
        <taxon>Dikarya</taxon>
        <taxon>Ascomycota</taxon>
        <taxon>Saccharomycotina</taxon>
        <taxon>Pichiomycetes</taxon>
        <taxon>Debaryomycetaceae</taxon>
        <taxon>Suhomyces</taxon>
    </lineage>
</organism>
<feature type="compositionally biased region" description="Acidic residues" evidence="4">
    <location>
        <begin position="393"/>
        <end position="403"/>
    </location>
</feature>
<dbReference type="PANTHER" id="PTHR18034">
    <property type="entry name" value="CELL CYCLE CONTROL PROTEIN CWF22-RELATED"/>
    <property type="match status" value="1"/>
</dbReference>
<dbReference type="SUPFAM" id="SSF48371">
    <property type="entry name" value="ARM repeat"/>
    <property type="match status" value="1"/>
</dbReference>
<dbReference type="Pfam" id="PF02847">
    <property type="entry name" value="MA3"/>
    <property type="match status" value="1"/>
</dbReference>
<evidence type="ECO:0000256" key="4">
    <source>
        <dbReference type="SAM" id="MobiDB-lite"/>
    </source>
</evidence>
<sequence>MPRDKTRNAEEEREIRLPGLLLDKIKQKEDSGEYDEDSSRFTQFENKKRKGQPVSRKEKRQQERQLKKQKRISSKTSRKHDETASNKTHKQTPAKKEVKSILKKPTQPEEDPMAALAALKAKKAKKSQDEDPMAALAALKAKKASKSNEDDPMAALAALKAKKLAKDDPLAALAALKANKKKNKVEEFRVVKEDDLDDEDFDEEDFGEEDDDLDEDLEGFEDLDEEGDEDEENEDQDGSDFDGFELEEDISELEVEEDPLAKLKAIKEAKKAGEAKKEKESKKSKKDTNASEATVLTSQDRALFEKDDEDIEYYAKKLGIKNGKKGKLSKQDDDDDIGGLLDGLDLDFGDGFEEGDEDEDESEEYSDVSGEDSDSEESKPKKENPFVAPTQSDDSEGSEDEDSQKESKYIPPALRRKMALENDTSEEILNLRKAIKGPLNRLSEANINTITNEINGLYLTYARHSVNEQLTNLILDSIIQQGRLLDTFVYLHATLVAAIYRLQGVEFGAYFIQTLLEKFESWYKDSTKTKEASNLISLLSSVYLFSIVGSKLLYDIIKLLISDLNEINAELLLRLIRSAGNQMRSDDPSSLKEIVLLTNQVATTLTKDKLNPRTQYLIETITSLKNNKLKVNNEANHQLSIRLKKFLGSINNNKFNDPIQVSLDDIHNIETRGKWWLVGSAWKGVEKEEPTVNVEAVNDILDNAEPNWMELARSQRMNTNIRRAIFISIMSANDYIDAVTKLDKLNLKRSQEREIPRVLIHCTGVEPAWNPYYGILANKLCENHSNRKTFQFMMWDIIKEFEGSTGDDSEGEEDDFLGFDNEDDETKLKRILNLGRFFGFLLSEGALPLHILRTVNFVTASSNTVLFLEVLFFSFLDQIGKKSQLNSVGAGLGKKLMKMSELRFDDKLLIERTLKAQEQPTLLRGIEFFLTDKVAKSDLITGRKQRKRIEWGVEAWSVIIEEFLRGKEDYD</sequence>
<dbReference type="RefSeq" id="XP_020065042.1">
    <property type="nucleotide sequence ID" value="XM_020207511.1"/>
</dbReference>
<dbReference type="Pfam" id="PF02854">
    <property type="entry name" value="MIF4G"/>
    <property type="match status" value="1"/>
</dbReference>
<dbReference type="Gene3D" id="1.25.40.180">
    <property type="match status" value="1"/>
</dbReference>
<evidence type="ECO:0000256" key="3">
    <source>
        <dbReference type="ARBA" id="ARBA00023242"/>
    </source>
</evidence>
<evidence type="ECO:0000256" key="2">
    <source>
        <dbReference type="ARBA" id="ARBA00006856"/>
    </source>
</evidence>